<dbReference type="EMBL" id="WKLP01000022">
    <property type="protein sequence ID" value="MRY12826.1"/>
    <property type="molecule type" value="Genomic_DNA"/>
</dbReference>
<accession>A0A6G1ZFS3</accession>
<name>A0A6G1ZFS3_9BACT</name>
<reference evidence="1" key="1">
    <citation type="journal article" date="2019" name="Nat. Med.">
        <title>A library of human gut bacterial isolates paired with longitudinal multiomics data enables mechanistic microbiome research.</title>
        <authorList>
            <person name="Poyet M."/>
            <person name="Groussin M."/>
            <person name="Gibbons S.M."/>
            <person name="Avila-Pacheco J."/>
            <person name="Jiang X."/>
            <person name="Kearney S.M."/>
            <person name="Perrotta A.R."/>
            <person name="Berdy B."/>
            <person name="Zhao S."/>
            <person name="Lieberman T.D."/>
            <person name="Swanson P.K."/>
            <person name="Smith M."/>
            <person name="Roesemann S."/>
            <person name="Alexander J.E."/>
            <person name="Rich S.A."/>
            <person name="Livny J."/>
            <person name="Vlamakis H."/>
            <person name="Clish C."/>
            <person name="Bullock K."/>
            <person name="Deik A."/>
            <person name="Scott J."/>
            <person name="Pierce K.A."/>
            <person name="Xavier R.J."/>
            <person name="Alm E.J."/>
        </authorList>
    </citation>
    <scope>NUCLEOTIDE SEQUENCE</scope>
    <source>
        <strain evidence="1">BIOML-A4</strain>
    </source>
</reference>
<evidence type="ECO:0000313" key="1">
    <source>
        <dbReference type="EMBL" id="MRY12826.1"/>
    </source>
</evidence>
<proteinExistence type="predicted"/>
<organism evidence="1">
    <name type="scientific">Parabacteroides goldsteinii</name>
    <dbReference type="NCBI Taxonomy" id="328812"/>
    <lineage>
        <taxon>Bacteria</taxon>
        <taxon>Pseudomonadati</taxon>
        <taxon>Bacteroidota</taxon>
        <taxon>Bacteroidia</taxon>
        <taxon>Bacteroidales</taxon>
        <taxon>Tannerellaceae</taxon>
        <taxon>Parabacteroides</taxon>
    </lineage>
</organism>
<protein>
    <submittedName>
        <fullName evidence="1">Uncharacterized protein</fullName>
    </submittedName>
</protein>
<sequence>MKSIFNYIRTLREQHLHERCVKYAIKAHEGKEKGFTVSSSAQDIELYIKKGIIFQERMRQ</sequence>
<dbReference type="AlphaFoldDB" id="A0A6G1ZFS3"/>
<dbReference type="RefSeq" id="WP_010802253.1">
    <property type="nucleotide sequence ID" value="NZ_CAJSYT010000001.1"/>
</dbReference>
<comment type="caution">
    <text evidence="1">The sequence shown here is derived from an EMBL/GenBank/DDBJ whole genome shotgun (WGS) entry which is preliminary data.</text>
</comment>
<gene>
    <name evidence="1" type="ORF">GKE01_15280</name>
</gene>